<dbReference type="InterPro" id="IPR036680">
    <property type="entry name" value="SPOR-like_sf"/>
</dbReference>
<feature type="region of interest" description="Disordered" evidence="1">
    <location>
        <begin position="1"/>
        <end position="26"/>
    </location>
</feature>
<dbReference type="EMBL" id="JACHGB010000005">
    <property type="protein sequence ID" value="MBB5272568.1"/>
    <property type="molecule type" value="Genomic_DNA"/>
</dbReference>
<keyword evidence="4" id="KW-0132">Cell division</keyword>
<dbReference type="GO" id="GO:0032506">
    <property type="term" value="P:cytokinetic process"/>
    <property type="evidence" value="ECO:0007669"/>
    <property type="project" value="TreeGrafter"/>
</dbReference>
<protein>
    <submittedName>
        <fullName evidence="4">Cell division protein FtsN</fullName>
    </submittedName>
</protein>
<evidence type="ECO:0000313" key="5">
    <source>
        <dbReference type="Proteomes" id="UP000532440"/>
    </source>
</evidence>
<keyword evidence="2" id="KW-0812">Transmembrane</keyword>
<dbReference type="Proteomes" id="UP000532440">
    <property type="component" value="Unassembled WGS sequence"/>
</dbReference>
<dbReference type="InterPro" id="IPR052521">
    <property type="entry name" value="Cell_div_SPOR-domain"/>
</dbReference>
<feature type="transmembrane region" description="Helical" evidence="2">
    <location>
        <begin position="30"/>
        <end position="54"/>
    </location>
</feature>
<comment type="caution">
    <text evidence="4">The sequence shown here is derived from an EMBL/GenBank/DDBJ whole genome shotgun (WGS) entry which is preliminary data.</text>
</comment>
<dbReference type="RefSeq" id="WP_183968219.1">
    <property type="nucleotide sequence ID" value="NZ_BAABEW010000019.1"/>
</dbReference>
<proteinExistence type="predicted"/>
<feature type="compositionally biased region" description="Low complexity" evidence="1">
    <location>
        <begin position="132"/>
        <end position="145"/>
    </location>
</feature>
<dbReference type="GO" id="GO:0042834">
    <property type="term" value="F:peptidoglycan binding"/>
    <property type="evidence" value="ECO:0007669"/>
    <property type="project" value="InterPro"/>
</dbReference>
<dbReference type="PROSITE" id="PS51724">
    <property type="entry name" value="SPOR"/>
    <property type="match status" value="1"/>
</dbReference>
<dbReference type="GO" id="GO:0030428">
    <property type="term" value="C:cell septum"/>
    <property type="evidence" value="ECO:0007669"/>
    <property type="project" value="TreeGrafter"/>
</dbReference>
<evidence type="ECO:0000256" key="2">
    <source>
        <dbReference type="SAM" id="Phobius"/>
    </source>
</evidence>
<keyword evidence="2" id="KW-0472">Membrane</keyword>
<dbReference type="GO" id="GO:0032153">
    <property type="term" value="C:cell division site"/>
    <property type="evidence" value="ECO:0007669"/>
    <property type="project" value="TreeGrafter"/>
</dbReference>
<evidence type="ECO:0000259" key="3">
    <source>
        <dbReference type="PROSITE" id="PS51724"/>
    </source>
</evidence>
<reference evidence="4 5" key="1">
    <citation type="submission" date="2020-08" db="EMBL/GenBank/DDBJ databases">
        <title>Genomic Encyclopedia of Type Strains, Phase IV (KMG-IV): sequencing the most valuable type-strain genomes for metagenomic binning, comparative biology and taxonomic classification.</title>
        <authorList>
            <person name="Goeker M."/>
        </authorList>
    </citation>
    <scope>NUCLEOTIDE SEQUENCE [LARGE SCALE GENOMIC DNA]</scope>
    <source>
        <strain evidence="4 5">DSM 29781</strain>
    </source>
</reference>
<feature type="domain" description="SPOR" evidence="3">
    <location>
        <begin position="161"/>
        <end position="240"/>
    </location>
</feature>
<evidence type="ECO:0000313" key="4">
    <source>
        <dbReference type="EMBL" id="MBB5272568.1"/>
    </source>
</evidence>
<keyword evidence="4" id="KW-0131">Cell cycle</keyword>
<name>A0A7W8HIJ4_9BURK</name>
<dbReference type="InterPro" id="IPR007730">
    <property type="entry name" value="SPOR-like_dom"/>
</dbReference>
<keyword evidence="5" id="KW-1185">Reference proteome</keyword>
<evidence type="ECO:0000256" key="1">
    <source>
        <dbReference type="SAM" id="MobiDB-lite"/>
    </source>
</evidence>
<accession>A0A7W8HIJ4</accession>
<sequence>MARSTKGDRTPQSRTDNAARSRRPRSAVRGGTVLGFMIGLVIGLAIAVVVALFVTRAPVPFVNKAGRAPDKVLQPRTPADAPDPNAPLYSKNLPSPPPQPQETRGAPAPRDEGGGILERLFGRGAESEPGDADAGAAPVVASRPAAAPPAEPKAARPTADAPTGSGYLLQAGAFRGRDDAEGMRAKLALLGLEGRVLDAEVNGQPMYRVRIGPFAQLDELNNARARLAENGIEASVVRQR</sequence>
<organism evidence="4 5">
    <name type="scientific">Quisquiliibacterium transsilvanicum</name>
    <dbReference type="NCBI Taxonomy" id="1549638"/>
    <lineage>
        <taxon>Bacteria</taxon>
        <taxon>Pseudomonadati</taxon>
        <taxon>Pseudomonadota</taxon>
        <taxon>Betaproteobacteria</taxon>
        <taxon>Burkholderiales</taxon>
        <taxon>Burkholderiaceae</taxon>
        <taxon>Quisquiliibacterium</taxon>
    </lineage>
</organism>
<dbReference type="PANTHER" id="PTHR38687">
    <property type="entry name" value="CELL DIVISION PROTEIN DEDD-RELATED"/>
    <property type="match status" value="1"/>
</dbReference>
<feature type="compositionally biased region" description="Basic and acidic residues" evidence="1">
    <location>
        <begin position="1"/>
        <end position="11"/>
    </location>
</feature>
<feature type="region of interest" description="Disordered" evidence="1">
    <location>
        <begin position="71"/>
        <end position="165"/>
    </location>
</feature>
<dbReference type="SUPFAM" id="SSF110997">
    <property type="entry name" value="Sporulation related repeat"/>
    <property type="match status" value="1"/>
</dbReference>
<dbReference type="PANTHER" id="PTHR38687:SF1">
    <property type="entry name" value="CELL DIVISION PROTEIN DEDD"/>
    <property type="match status" value="1"/>
</dbReference>
<dbReference type="Pfam" id="PF05036">
    <property type="entry name" value="SPOR"/>
    <property type="match status" value="1"/>
</dbReference>
<gene>
    <name evidence="4" type="ORF">HNQ70_002591</name>
</gene>
<keyword evidence="2" id="KW-1133">Transmembrane helix</keyword>
<dbReference type="AlphaFoldDB" id="A0A7W8HIJ4"/>
<dbReference type="Gene3D" id="3.30.70.1070">
    <property type="entry name" value="Sporulation related repeat"/>
    <property type="match status" value="1"/>
</dbReference>